<accession>A0A1H6R443</accession>
<dbReference type="AlphaFoldDB" id="A0A1H6R443"/>
<dbReference type="Proteomes" id="UP000242999">
    <property type="component" value="Unassembled WGS sequence"/>
</dbReference>
<name>A0A1H6R443_9GAMM</name>
<dbReference type="STRING" id="64971.SAMN05421831_102149"/>
<protein>
    <submittedName>
        <fullName evidence="1">YfcL protein</fullName>
    </submittedName>
</protein>
<evidence type="ECO:0000313" key="2">
    <source>
        <dbReference type="Proteomes" id="UP000242999"/>
    </source>
</evidence>
<dbReference type="EMBL" id="FNYH01000002">
    <property type="protein sequence ID" value="SEI46385.1"/>
    <property type="molecule type" value="Genomic_DNA"/>
</dbReference>
<dbReference type="RefSeq" id="WP_093308495.1">
    <property type="nucleotide sequence ID" value="NZ_FNYH01000002.1"/>
</dbReference>
<dbReference type="OrthoDB" id="6120956at2"/>
<evidence type="ECO:0000313" key="1">
    <source>
        <dbReference type="EMBL" id="SEI46385.1"/>
    </source>
</evidence>
<gene>
    <name evidence="1" type="ORF">SAMN05421831_102149</name>
</gene>
<proteinExistence type="predicted"/>
<reference evidence="2" key="1">
    <citation type="submission" date="2016-10" db="EMBL/GenBank/DDBJ databases">
        <authorList>
            <person name="Varghese N."/>
            <person name="Submissions S."/>
        </authorList>
    </citation>
    <scope>NUCLEOTIDE SEQUENCE [LARGE SCALE GENOMIC DNA]</scope>
    <source>
        <strain evidence="2">DSM 7165</strain>
    </source>
</reference>
<sequence length="104" mass="11616">MASDLSSNPWHLCAQQALAYLLTYETQAQEDELFALGYLIPQIDLVCEWAQAQSALIQGLEKASGDFIQDCTQVLQANMQSDALTSTDRQQILALWQLACTHIR</sequence>
<keyword evidence="2" id="KW-1185">Reference proteome</keyword>
<organism evidence="1 2">
    <name type="scientific">Allopseudospirillum japonicum</name>
    <dbReference type="NCBI Taxonomy" id="64971"/>
    <lineage>
        <taxon>Bacteria</taxon>
        <taxon>Pseudomonadati</taxon>
        <taxon>Pseudomonadota</taxon>
        <taxon>Gammaproteobacteria</taxon>
        <taxon>Oceanospirillales</taxon>
        <taxon>Oceanospirillaceae</taxon>
        <taxon>Allopseudospirillum</taxon>
    </lineage>
</organism>